<dbReference type="AlphaFoldDB" id="A0A922HQE6"/>
<reference evidence="1" key="2">
    <citation type="submission" date="2020-06" db="EMBL/GenBank/DDBJ databases">
        <authorList>
            <person name="Ji K."/>
            <person name="Li J."/>
        </authorList>
    </citation>
    <scope>NUCLEOTIDE SEQUENCE</scope>
    <source>
        <strain evidence="1">JKM2019</strain>
        <tissue evidence="1">Whole body</tissue>
    </source>
</reference>
<evidence type="ECO:0000313" key="3">
    <source>
        <dbReference type="Proteomes" id="UP000790347"/>
    </source>
</evidence>
<accession>A0A922HQE6</accession>
<reference evidence="2" key="1">
    <citation type="submission" date="2013-05" db="EMBL/GenBank/DDBJ databases">
        <authorList>
            <person name="Yim A.K.Y."/>
            <person name="Chan T.F."/>
            <person name="Ji K.M."/>
            <person name="Liu X.Y."/>
            <person name="Zhou J.W."/>
            <person name="Li R.Q."/>
            <person name="Yang K.Y."/>
            <person name="Li J."/>
            <person name="Li M."/>
            <person name="Law P.T.W."/>
            <person name="Wu Y.L."/>
            <person name="Cai Z.L."/>
            <person name="Qin H."/>
            <person name="Bao Y."/>
            <person name="Leung R.K.K."/>
            <person name="Ng P.K.S."/>
            <person name="Zou J."/>
            <person name="Zhong X.J."/>
            <person name="Ran P.X."/>
            <person name="Zhong N.S."/>
            <person name="Liu Z.G."/>
            <person name="Tsui S.K.W."/>
        </authorList>
    </citation>
    <scope>NUCLEOTIDE SEQUENCE</scope>
    <source>
        <strain evidence="2">Derf</strain>
        <tissue evidence="2">Whole organism</tissue>
    </source>
</reference>
<dbReference type="EMBL" id="ASGP02000007">
    <property type="protein sequence ID" value="KAH9497014.1"/>
    <property type="molecule type" value="Genomic_DNA"/>
</dbReference>
<reference evidence="1" key="3">
    <citation type="journal article" date="2021" name="World Allergy Organ. J.">
        <title>Chromosome-level assembly of Dermatophagoides farinae genome and transcriptome reveals two novel allergens Der f 37 and Der f 39.</title>
        <authorList>
            <person name="Chen J."/>
            <person name="Cai Z."/>
            <person name="Fan D."/>
            <person name="Hu J."/>
            <person name="Hou Y."/>
            <person name="He Y."/>
            <person name="Zhang Z."/>
            <person name="Zhao Z."/>
            <person name="Gao P."/>
            <person name="Hu W."/>
            <person name="Sun J."/>
            <person name="Li J."/>
            <person name="Ji K."/>
        </authorList>
    </citation>
    <scope>NUCLEOTIDE SEQUENCE</scope>
    <source>
        <strain evidence="1">JKM2019</strain>
    </source>
</reference>
<evidence type="ECO:0000313" key="1">
    <source>
        <dbReference type="EMBL" id="KAH7643938.1"/>
    </source>
</evidence>
<protein>
    <submittedName>
        <fullName evidence="2">Uncharacterized protein</fullName>
    </submittedName>
</protein>
<proteinExistence type="predicted"/>
<comment type="caution">
    <text evidence="2">The sequence shown here is derived from an EMBL/GenBank/DDBJ whole genome shotgun (WGS) entry which is preliminary data.</text>
</comment>
<dbReference type="EMBL" id="SDOV01000002">
    <property type="protein sequence ID" value="KAH7643938.1"/>
    <property type="molecule type" value="Genomic_DNA"/>
</dbReference>
<dbReference type="Proteomes" id="UP000828236">
    <property type="component" value="Unassembled WGS sequence"/>
</dbReference>
<gene>
    <name evidence="2" type="ORF">DERF_013031</name>
    <name evidence="1" type="ORF">HUG17_6300</name>
</gene>
<organism evidence="2 3">
    <name type="scientific">Dermatophagoides farinae</name>
    <name type="common">American house dust mite</name>
    <dbReference type="NCBI Taxonomy" id="6954"/>
    <lineage>
        <taxon>Eukaryota</taxon>
        <taxon>Metazoa</taxon>
        <taxon>Ecdysozoa</taxon>
        <taxon>Arthropoda</taxon>
        <taxon>Chelicerata</taxon>
        <taxon>Arachnida</taxon>
        <taxon>Acari</taxon>
        <taxon>Acariformes</taxon>
        <taxon>Sarcoptiformes</taxon>
        <taxon>Astigmata</taxon>
        <taxon>Psoroptidia</taxon>
        <taxon>Analgoidea</taxon>
        <taxon>Pyroglyphidae</taxon>
        <taxon>Dermatophagoidinae</taxon>
        <taxon>Dermatophagoides</taxon>
    </lineage>
</organism>
<name>A0A922HQE6_DERFA</name>
<dbReference type="Proteomes" id="UP000790347">
    <property type="component" value="Unassembled WGS sequence"/>
</dbReference>
<evidence type="ECO:0000313" key="2">
    <source>
        <dbReference type="EMBL" id="KAH9497014.1"/>
    </source>
</evidence>
<keyword evidence="3" id="KW-1185">Reference proteome</keyword>
<sequence>MAETNEIEQFQYDDDDDKILLISPFNNSQSLSTNQKQKTIDDFIRQVQDEKFDINVIDNVDQRIKSSNDTSIVMEKYFDEEIVYIHCPICCKSSKNINHIRNCAQKSNIAPKEVIYNLRKIKTIKRIKLKKITNCNQKNSQRTLDNTSLNRRKTLLVNDKDLKKSIFEKNISRLKIVANRISDYNENGEIPYHQQQIDNLPEFWLASFLDFQSEKYQLIEFQNFF</sequence>
<reference evidence="2" key="4">
    <citation type="journal article" date="2022" name="Res Sq">
        <title>Comparative Genomics Reveals Insights into the Divergent Evolution of Astigmatic Mites and Household Pest Adaptations.</title>
        <authorList>
            <person name="Xiong Q."/>
            <person name="Wan A.T.-Y."/>
            <person name="Liu X.-Y."/>
            <person name="Fung C.S.-H."/>
            <person name="Xiao X."/>
            <person name="Malainual N."/>
            <person name="Hou J."/>
            <person name="Wang L."/>
            <person name="Wang M."/>
            <person name="Yang K."/>
            <person name="Cui Y."/>
            <person name="Leung E."/>
            <person name="Nong W."/>
            <person name="Shin S.-K."/>
            <person name="Au S."/>
            <person name="Jeong K.Y."/>
            <person name="Chew F.T."/>
            <person name="Hui J."/>
            <person name="Leung T.F."/>
            <person name="Tungtrongchitr A."/>
            <person name="Zhong N."/>
            <person name="Liu Z."/>
            <person name="Tsui S."/>
        </authorList>
    </citation>
    <scope>NUCLEOTIDE SEQUENCE</scope>
    <source>
        <strain evidence="2">Derf</strain>
        <tissue evidence="2">Whole organism</tissue>
    </source>
</reference>